<comment type="caution">
    <text evidence="1">The sequence shown here is derived from an EMBL/GenBank/DDBJ whole genome shotgun (WGS) entry which is preliminary data.</text>
</comment>
<accession>A0A8J3QEL7</accession>
<protein>
    <submittedName>
        <fullName evidence="1">Uncharacterized protein</fullName>
    </submittedName>
</protein>
<dbReference type="AlphaFoldDB" id="A0A8J3QEL7"/>
<evidence type="ECO:0000313" key="2">
    <source>
        <dbReference type="Proteomes" id="UP000612899"/>
    </source>
</evidence>
<evidence type="ECO:0000313" key="1">
    <source>
        <dbReference type="EMBL" id="GIH08284.1"/>
    </source>
</evidence>
<dbReference type="Pfam" id="PF10824">
    <property type="entry name" value="T7SS_ESX_EspC"/>
    <property type="match status" value="1"/>
</dbReference>
<reference evidence="1" key="1">
    <citation type="submission" date="2021-01" db="EMBL/GenBank/DDBJ databases">
        <title>Whole genome shotgun sequence of Rhizocola hellebori NBRC 109834.</title>
        <authorList>
            <person name="Komaki H."/>
            <person name="Tamura T."/>
        </authorList>
    </citation>
    <scope>NUCLEOTIDE SEQUENCE</scope>
    <source>
        <strain evidence="1">NBRC 109834</strain>
    </source>
</reference>
<dbReference type="Proteomes" id="UP000612899">
    <property type="component" value="Unassembled WGS sequence"/>
</dbReference>
<dbReference type="EMBL" id="BONY01000047">
    <property type="protein sequence ID" value="GIH08284.1"/>
    <property type="molecule type" value="Genomic_DNA"/>
</dbReference>
<keyword evidence="2" id="KW-1185">Reference proteome</keyword>
<name>A0A8J3QEL7_9ACTN</name>
<dbReference type="InterPro" id="IPR022536">
    <property type="entry name" value="EspC"/>
</dbReference>
<gene>
    <name evidence="1" type="ORF">Rhe02_63510</name>
</gene>
<sequence>MAEGFQIAAEQVRGHARNIDAIHDRFRAVRAASAHITQNDAAYGTLCQWMPRVLESRHKRQDELLAYVEENLSLVAHGLRRTAELYESADNSNAESINAVAADLW</sequence>
<dbReference type="GO" id="GO:0009306">
    <property type="term" value="P:protein secretion"/>
    <property type="evidence" value="ECO:0007669"/>
    <property type="project" value="InterPro"/>
</dbReference>
<proteinExistence type="predicted"/>
<dbReference type="RefSeq" id="WP_203912043.1">
    <property type="nucleotide sequence ID" value="NZ_BONY01000047.1"/>
</dbReference>
<organism evidence="1 2">
    <name type="scientific">Rhizocola hellebori</name>
    <dbReference type="NCBI Taxonomy" id="1392758"/>
    <lineage>
        <taxon>Bacteria</taxon>
        <taxon>Bacillati</taxon>
        <taxon>Actinomycetota</taxon>
        <taxon>Actinomycetes</taxon>
        <taxon>Micromonosporales</taxon>
        <taxon>Micromonosporaceae</taxon>
        <taxon>Rhizocola</taxon>
    </lineage>
</organism>